<evidence type="ECO:0000313" key="2">
    <source>
        <dbReference type="EMBL" id="PHU34273.1"/>
    </source>
</evidence>
<dbReference type="RefSeq" id="WP_090485291.1">
    <property type="nucleotide sequence ID" value="NZ_PDYH01000049.1"/>
</dbReference>
<feature type="domain" description="HTH cro/C1-type" evidence="1">
    <location>
        <begin position="12"/>
        <end position="49"/>
    </location>
</feature>
<gene>
    <name evidence="3" type="ORF">CSX00_11335</name>
    <name evidence="2" type="ORF">CSX01_10975</name>
</gene>
<dbReference type="EMBL" id="PDYH01000049">
    <property type="protein sequence ID" value="PHU39440.1"/>
    <property type="molecule type" value="Genomic_DNA"/>
</dbReference>
<dbReference type="InterPro" id="IPR001387">
    <property type="entry name" value="Cro/C1-type_HTH"/>
</dbReference>
<accession>A0A2G3E8C4</accession>
<evidence type="ECO:0000313" key="4">
    <source>
        <dbReference type="Proteomes" id="UP000224317"/>
    </source>
</evidence>
<dbReference type="GO" id="GO:0003677">
    <property type="term" value="F:DNA binding"/>
    <property type="evidence" value="ECO:0007669"/>
    <property type="project" value="InterPro"/>
</dbReference>
<dbReference type="Proteomes" id="UP000224317">
    <property type="component" value="Unassembled WGS sequence"/>
</dbReference>
<dbReference type="Pfam" id="PF01381">
    <property type="entry name" value="HTH_3"/>
    <property type="match status" value="1"/>
</dbReference>
<dbReference type="CDD" id="cd00093">
    <property type="entry name" value="HTH_XRE"/>
    <property type="match status" value="1"/>
</dbReference>
<dbReference type="PROSITE" id="PS50943">
    <property type="entry name" value="HTH_CROC1"/>
    <property type="match status" value="1"/>
</dbReference>
<reference evidence="3" key="2">
    <citation type="submission" date="2017-10" db="EMBL/GenBank/DDBJ databases">
        <authorList>
            <person name="Banno H."/>
            <person name="Chua N.-H."/>
        </authorList>
    </citation>
    <scope>NUCLEOTIDE SEQUENCE [LARGE SCALE GENOMIC DNA]</scope>
    <source>
        <strain evidence="3">JK10</strain>
        <strain evidence="2">JK626</strain>
    </source>
</reference>
<keyword evidence="4" id="KW-1185">Reference proteome</keyword>
<reference evidence="3" key="1">
    <citation type="submission" date="2017-10" db="EMBL/GenBank/DDBJ databases">
        <title>Resolving the taxonomy of Roseburia spp., Eubacterium rectale and Agathobacter spp. through phylogenomic analysis.</title>
        <authorList>
            <person name="Sheridan P.O."/>
            <person name="Walker A.W."/>
            <person name="Duncan S.H."/>
            <person name="Scott K.P."/>
            <person name="Toole P.W.O."/>
            <person name="Luis P."/>
            <person name="Flint H.J."/>
        </authorList>
    </citation>
    <scope>NUCLEOTIDE SEQUENCE [LARGE SCALE GENOMIC DNA]</scope>
    <source>
        <strain evidence="3">JK10</strain>
        <strain evidence="2">JK626</strain>
    </source>
</reference>
<organism evidence="3 4">
    <name type="scientific">Pseudobutyrivibrio ruminis</name>
    <dbReference type="NCBI Taxonomy" id="46206"/>
    <lineage>
        <taxon>Bacteria</taxon>
        <taxon>Bacillati</taxon>
        <taxon>Bacillota</taxon>
        <taxon>Clostridia</taxon>
        <taxon>Lachnospirales</taxon>
        <taxon>Lachnospiraceae</taxon>
        <taxon>Pseudobutyrivibrio</taxon>
    </lineage>
</organism>
<dbReference type="Proteomes" id="UP000225889">
    <property type="component" value="Unassembled WGS sequence"/>
</dbReference>
<sequence length="67" mass="8220">MDVQNRDNKDVLIELRESTGMTRREFCDYFGIPYRTLQDWELGNRKMPDYLLRLMIYKINVEKLMKD</sequence>
<evidence type="ECO:0000313" key="3">
    <source>
        <dbReference type="EMBL" id="PHU39440.1"/>
    </source>
</evidence>
<dbReference type="AlphaFoldDB" id="A0A2G3E8C4"/>
<dbReference type="SMART" id="SM00530">
    <property type="entry name" value="HTH_XRE"/>
    <property type="match status" value="1"/>
</dbReference>
<comment type="caution">
    <text evidence="3">The sequence shown here is derived from an EMBL/GenBank/DDBJ whole genome shotgun (WGS) entry which is preliminary data.</text>
</comment>
<dbReference type="InterPro" id="IPR010982">
    <property type="entry name" value="Lambda_DNA-bd_dom_sf"/>
</dbReference>
<protein>
    <submittedName>
        <fullName evidence="3">Helix-turn-helix domain-containing protein</fullName>
    </submittedName>
</protein>
<dbReference type="EMBL" id="PDYF01000029">
    <property type="protein sequence ID" value="PHU34273.1"/>
    <property type="molecule type" value="Genomic_DNA"/>
</dbReference>
<name>A0A2G3E8C4_9FIRM</name>
<dbReference type="Gene3D" id="1.10.260.40">
    <property type="entry name" value="lambda repressor-like DNA-binding domains"/>
    <property type="match status" value="1"/>
</dbReference>
<proteinExistence type="predicted"/>
<dbReference type="SUPFAM" id="SSF47413">
    <property type="entry name" value="lambda repressor-like DNA-binding domains"/>
    <property type="match status" value="1"/>
</dbReference>
<evidence type="ECO:0000259" key="1">
    <source>
        <dbReference type="PROSITE" id="PS50943"/>
    </source>
</evidence>